<proteinExistence type="predicted"/>
<protein>
    <submittedName>
        <fullName evidence="4">BamA/TamA family outer membrane protein</fullName>
    </submittedName>
</protein>
<gene>
    <name evidence="4" type="ORF">IPN91_14340</name>
</gene>
<dbReference type="GO" id="GO:0019867">
    <property type="term" value="C:outer membrane"/>
    <property type="evidence" value="ECO:0007669"/>
    <property type="project" value="InterPro"/>
</dbReference>
<dbReference type="Proteomes" id="UP000709959">
    <property type="component" value="Unassembled WGS sequence"/>
</dbReference>
<dbReference type="Gene3D" id="3.10.20.310">
    <property type="entry name" value="membrane protein fhac"/>
    <property type="match status" value="1"/>
</dbReference>
<name>A0A936F4A8_9BACT</name>
<evidence type="ECO:0000313" key="5">
    <source>
        <dbReference type="Proteomes" id="UP000709959"/>
    </source>
</evidence>
<comment type="caution">
    <text evidence="4">The sequence shown here is derived from an EMBL/GenBank/DDBJ whole genome shotgun (WGS) entry which is preliminary data.</text>
</comment>
<dbReference type="InterPro" id="IPR000184">
    <property type="entry name" value="Bac_surfAg_D15"/>
</dbReference>
<keyword evidence="2" id="KW-0472">Membrane</keyword>
<reference evidence="4 5" key="1">
    <citation type="submission" date="2020-10" db="EMBL/GenBank/DDBJ databases">
        <title>Connecting structure to function with the recovery of over 1000 high-quality activated sludge metagenome-assembled genomes encoding full-length rRNA genes using long-read sequencing.</title>
        <authorList>
            <person name="Singleton C.M."/>
            <person name="Petriglieri F."/>
            <person name="Kristensen J.M."/>
            <person name="Kirkegaard R.H."/>
            <person name="Michaelsen T.Y."/>
            <person name="Andersen M.H."/>
            <person name="Karst S.M."/>
            <person name="Dueholm M.S."/>
            <person name="Nielsen P.H."/>
            <person name="Albertsen M."/>
        </authorList>
    </citation>
    <scope>NUCLEOTIDE SEQUENCE [LARGE SCALE GENOMIC DNA]</scope>
    <source>
        <strain evidence="4">OdNE_18-Q3-R46-58_MAXAC.008</strain>
    </source>
</reference>
<evidence type="ECO:0000256" key="2">
    <source>
        <dbReference type="ARBA" id="ARBA00023136"/>
    </source>
</evidence>
<comment type="subcellular location">
    <subcellularLocation>
        <location evidence="1">Membrane</location>
    </subcellularLocation>
</comment>
<dbReference type="EMBL" id="JADKCH010000032">
    <property type="protein sequence ID" value="MBK8573761.1"/>
    <property type="molecule type" value="Genomic_DNA"/>
</dbReference>
<accession>A0A936F4A8</accession>
<evidence type="ECO:0000256" key="1">
    <source>
        <dbReference type="ARBA" id="ARBA00004370"/>
    </source>
</evidence>
<organism evidence="4 5">
    <name type="scientific">Candidatus Geothrix odensensis</name>
    <dbReference type="NCBI Taxonomy" id="2954440"/>
    <lineage>
        <taxon>Bacteria</taxon>
        <taxon>Pseudomonadati</taxon>
        <taxon>Acidobacteriota</taxon>
        <taxon>Holophagae</taxon>
        <taxon>Holophagales</taxon>
        <taxon>Holophagaceae</taxon>
        <taxon>Geothrix</taxon>
    </lineage>
</organism>
<evidence type="ECO:0000259" key="3">
    <source>
        <dbReference type="Pfam" id="PF01103"/>
    </source>
</evidence>
<evidence type="ECO:0000313" key="4">
    <source>
        <dbReference type="EMBL" id="MBK8573761.1"/>
    </source>
</evidence>
<dbReference type="AlphaFoldDB" id="A0A936F4A8"/>
<dbReference type="Gene3D" id="2.40.160.50">
    <property type="entry name" value="membrane protein fhac: a member of the omp85/tpsb transporter family"/>
    <property type="match status" value="2"/>
</dbReference>
<sequence>MGGARRYIPWLAGALVVLAMPLQAARPARPWQALEARRAAIGKVEIEIIDVFDLARPDENTWVGRTANHLHMSTREAVIRRVLLFAEGDLVRERRIYETERLLRALPFLKEASITPVTAPDGTVVAHVRVKDGWTTQVNVAFSSVGGQKTMSLGIDEKNFLGAGKSVAYDLSKDHERSTWGLAYGDPQLFGSRWTLAAHTQYLSDGFSRSIQLERPFFALDTPWSTGLALSQSHTSLYLYDQGKQVYQAPFIQNEVRLFGAKVLHVTAERVWRGGLALKRQDTSYGAITQTGLPGTLAPPPLMDRRLRGPALILSTQEDAFDSFVDLQGMDTPEDYNLAWTGELEVGTFTRAWGSSMAAPFFQAQVAKGWSAGSEDLTLFAASWNGRRPAAGLENSHLALSLVQYHKLTSHQILAAMVTVDRAQRPDPETWYYLGGDQGLRGFPNQLHPGDARWTASFNYRLLTDQRWWSLVRLGFSAFVDMGAVRRLDGLGWSRVYSDVGVGLRLGNLKSSVGRVILLSVAVPLNREPYQARYQFTIGNAMRF</sequence>
<dbReference type="Pfam" id="PF01103">
    <property type="entry name" value="Omp85"/>
    <property type="match status" value="1"/>
</dbReference>
<feature type="domain" description="Bacterial surface antigen (D15)" evidence="3">
    <location>
        <begin position="428"/>
        <end position="541"/>
    </location>
</feature>